<name>A0ABX2K097_9MYCO</name>
<comment type="caution">
    <text evidence="6">The sequence shown here is derived from an EMBL/GenBank/DDBJ whole genome shotgun (WGS) entry which is preliminary data.</text>
</comment>
<protein>
    <submittedName>
        <fullName evidence="6">TetR family transcriptional regulator</fullName>
    </submittedName>
</protein>
<proteinExistence type="predicted"/>
<dbReference type="Gene3D" id="1.10.357.10">
    <property type="entry name" value="Tetracycline Repressor, domain 2"/>
    <property type="match status" value="1"/>
</dbReference>
<dbReference type="SUPFAM" id="SSF46689">
    <property type="entry name" value="Homeodomain-like"/>
    <property type="match status" value="1"/>
</dbReference>
<evidence type="ECO:0000313" key="6">
    <source>
        <dbReference type="EMBL" id="NTY62392.1"/>
    </source>
</evidence>
<sequence>MGRWEPDAQGRLQQAALALYTERGFDQTTVAEIAERAGLTERTFFRYFADKREVLFAGQRPLLEQLTKGVVEAPDSSPLEAASAALQAGMAFLDGRREASRLRQAVIDANPALQERELAKRAAMAAALVEGLVQRGVAETTARLTAETAAAVFGLAFEQWLAADEHDLAYFVRAAIAELRAVAAG</sequence>
<dbReference type="PROSITE" id="PS50977">
    <property type="entry name" value="HTH_TETR_2"/>
    <property type="match status" value="1"/>
</dbReference>
<keyword evidence="3" id="KW-0804">Transcription</keyword>
<evidence type="ECO:0000256" key="3">
    <source>
        <dbReference type="ARBA" id="ARBA00023163"/>
    </source>
</evidence>
<feature type="domain" description="HTH tetR-type" evidence="5">
    <location>
        <begin position="6"/>
        <end position="66"/>
    </location>
</feature>
<keyword evidence="2 4" id="KW-0238">DNA-binding</keyword>
<dbReference type="PANTHER" id="PTHR30055">
    <property type="entry name" value="HTH-TYPE TRANSCRIPTIONAL REGULATOR RUTR"/>
    <property type="match status" value="1"/>
</dbReference>
<dbReference type="PROSITE" id="PS01081">
    <property type="entry name" value="HTH_TETR_1"/>
    <property type="match status" value="1"/>
</dbReference>
<dbReference type="EMBL" id="VBSB01000015">
    <property type="protein sequence ID" value="NTY62392.1"/>
    <property type="molecule type" value="Genomic_DNA"/>
</dbReference>
<evidence type="ECO:0000313" key="7">
    <source>
        <dbReference type="Proteomes" id="UP000708347"/>
    </source>
</evidence>
<reference evidence="6 7" key="1">
    <citation type="submission" date="2019-05" db="EMBL/GenBank/DDBJ databases">
        <title>Mycolicibacterium sphagni ENV482 genome assembly.</title>
        <authorList>
            <person name="Chen W."/>
            <person name="Faulkner N.W."/>
            <person name="Hyman M.R."/>
        </authorList>
    </citation>
    <scope>NUCLEOTIDE SEQUENCE [LARGE SCALE GENOMIC DNA]</scope>
    <source>
        <strain evidence="6 7">ENV482</strain>
    </source>
</reference>
<dbReference type="Pfam" id="PF00440">
    <property type="entry name" value="TetR_N"/>
    <property type="match status" value="1"/>
</dbReference>
<dbReference type="InterPro" id="IPR001647">
    <property type="entry name" value="HTH_TetR"/>
</dbReference>
<dbReference type="PRINTS" id="PR00455">
    <property type="entry name" value="HTHTETR"/>
</dbReference>
<keyword evidence="7" id="KW-1185">Reference proteome</keyword>
<evidence type="ECO:0000256" key="1">
    <source>
        <dbReference type="ARBA" id="ARBA00023015"/>
    </source>
</evidence>
<keyword evidence="1" id="KW-0805">Transcription regulation</keyword>
<gene>
    <name evidence="6" type="ORF">FEG63_22910</name>
</gene>
<evidence type="ECO:0000256" key="2">
    <source>
        <dbReference type="ARBA" id="ARBA00023125"/>
    </source>
</evidence>
<evidence type="ECO:0000259" key="5">
    <source>
        <dbReference type="PROSITE" id="PS50977"/>
    </source>
</evidence>
<dbReference type="PANTHER" id="PTHR30055:SF238">
    <property type="entry name" value="MYCOFACTOCIN BIOSYNTHESIS TRANSCRIPTIONAL REGULATOR MFTR-RELATED"/>
    <property type="match status" value="1"/>
</dbReference>
<dbReference type="Proteomes" id="UP000708347">
    <property type="component" value="Unassembled WGS sequence"/>
</dbReference>
<dbReference type="InterPro" id="IPR023772">
    <property type="entry name" value="DNA-bd_HTH_TetR-type_CS"/>
</dbReference>
<dbReference type="InterPro" id="IPR050109">
    <property type="entry name" value="HTH-type_TetR-like_transc_reg"/>
</dbReference>
<evidence type="ECO:0000256" key="4">
    <source>
        <dbReference type="PROSITE-ProRule" id="PRU00335"/>
    </source>
</evidence>
<dbReference type="InterPro" id="IPR009057">
    <property type="entry name" value="Homeodomain-like_sf"/>
</dbReference>
<feature type="DNA-binding region" description="H-T-H motif" evidence="4">
    <location>
        <begin position="29"/>
        <end position="48"/>
    </location>
</feature>
<accession>A0ABX2K097</accession>
<organism evidence="6 7">
    <name type="scientific">Mycolicibacterium sphagni</name>
    <dbReference type="NCBI Taxonomy" id="1786"/>
    <lineage>
        <taxon>Bacteria</taxon>
        <taxon>Bacillati</taxon>
        <taxon>Actinomycetota</taxon>
        <taxon>Actinomycetes</taxon>
        <taxon>Mycobacteriales</taxon>
        <taxon>Mycobacteriaceae</taxon>
        <taxon>Mycolicibacterium</taxon>
    </lineage>
</organism>
<dbReference type="RefSeq" id="WP_108053093.1">
    <property type="nucleotide sequence ID" value="NZ_VBSB01000015.1"/>
</dbReference>